<comment type="caution">
    <text evidence="1">The sequence shown here is derived from an EMBL/GenBank/DDBJ whole genome shotgun (WGS) entry which is preliminary data.</text>
</comment>
<reference evidence="1" key="1">
    <citation type="submission" date="2009-10" db="EMBL/GenBank/DDBJ databases">
        <title>Diversity of trophic interactions inside an arsenic-rich microbial ecosystem.</title>
        <authorList>
            <person name="Bertin P.N."/>
            <person name="Heinrich-Salmeron A."/>
            <person name="Pelletier E."/>
            <person name="Goulhen-Chollet F."/>
            <person name="Arsene-Ploetze F."/>
            <person name="Gallien S."/>
            <person name="Calteau A."/>
            <person name="Vallenet D."/>
            <person name="Casiot C."/>
            <person name="Chane-Woon-Ming B."/>
            <person name="Giloteaux L."/>
            <person name="Barakat M."/>
            <person name="Bonnefoy V."/>
            <person name="Bruneel O."/>
            <person name="Chandler M."/>
            <person name="Cleiss J."/>
            <person name="Duran R."/>
            <person name="Elbaz-Poulichet F."/>
            <person name="Fonknechten N."/>
            <person name="Lauga B."/>
            <person name="Mornico D."/>
            <person name="Ortet P."/>
            <person name="Schaeffer C."/>
            <person name="Siguier P."/>
            <person name="Alexander Thil Smith A."/>
            <person name="Van Dorsselaer A."/>
            <person name="Weissenbach J."/>
            <person name="Medigue C."/>
            <person name="Le Paslier D."/>
        </authorList>
    </citation>
    <scope>NUCLEOTIDE SEQUENCE</scope>
</reference>
<accession>E6PIV5</accession>
<evidence type="ECO:0000313" key="1">
    <source>
        <dbReference type="EMBL" id="CBH76396.1"/>
    </source>
</evidence>
<dbReference type="AlphaFoldDB" id="E6PIV5"/>
<sequence length="74" mass="8505">MLHRHLTGTNGTSLAALDDVLDRGEVADWLWLRDLVATDRDVARKVLHLCRSHHMYGTSNLWARYVQSLYNDAL</sequence>
<organism evidence="1">
    <name type="scientific">mine drainage metagenome</name>
    <dbReference type="NCBI Taxonomy" id="410659"/>
    <lineage>
        <taxon>unclassified sequences</taxon>
        <taxon>metagenomes</taxon>
        <taxon>ecological metagenomes</taxon>
    </lineage>
</organism>
<dbReference type="EMBL" id="CABL01000019">
    <property type="protein sequence ID" value="CBH76396.1"/>
    <property type="molecule type" value="Genomic_DNA"/>
</dbReference>
<proteinExistence type="predicted"/>
<protein>
    <submittedName>
        <fullName evidence="1">Uncharacterized protein</fullName>
    </submittedName>
</protein>
<name>E6PIV5_9ZZZZ</name>
<gene>
    <name evidence="1" type="ORF">CARN1_0876</name>
</gene>